<protein>
    <submittedName>
        <fullName evidence="2">Uncharacterized protein</fullName>
    </submittedName>
</protein>
<organism evidence="2 3">
    <name type="scientific">Favolaschia claudopus</name>
    <dbReference type="NCBI Taxonomy" id="2862362"/>
    <lineage>
        <taxon>Eukaryota</taxon>
        <taxon>Fungi</taxon>
        <taxon>Dikarya</taxon>
        <taxon>Basidiomycota</taxon>
        <taxon>Agaricomycotina</taxon>
        <taxon>Agaricomycetes</taxon>
        <taxon>Agaricomycetidae</taxon>
        <taxon>Agaricales</taxon>
        <taxon>Marasmiineae</taxon>
        <taxon>Mycenaceae</taxon>
        <taxon>Favolaschia</taxon>
    </lineage>
</organism>
<name>A0AAW0AHN8_9AGAR</name>
<evidence type="ECO:0000313" key="3">
    <source>
        <dbReference type="Proteomes" id="UP001362999"/>
    </source>
</evidence>
<accession>A0AAW0AHN8</accession>
<proteinExistence type="predicted"/>
<gene>
    <name evidence="2" type="ORF">R3P38DRAFT_3209779</name>
</gene>
<feature type="region of interest" description="Disordered" evidence="1">
    <location>
        <begin position="55"/>
        <end position="78"/>
    </location>
</feature>
<dbReference type="EMBL" id="JAWWNJ010000065">
    <property type="protein sequence ID" value="KAK7012475.1"/>
    <property type="molecule type" value="Genomic_DNA"/>
</dbReference>
<evidence type="ECO:0000256" key="1">
    <source>
        <dbReference type="SAM" id="MobiDB-lite"/>
    </source>
</evidence>
<dbReference type="Proteomes" id="UP001362999">
    <property type="component" value="Unassembled WGS sequence"/>
</dbReference>
<comment type="caution">
    <text evidence="2">The sequence shown here is derived from an EMBL/GenBank/DDBJ whole genome shotgun (WGS) entry which is preliminary data.</text>
</comment>
<keyword evidence="3" id="KW-1185">Reference proteome</keyword>
<sequence>MNKEKAVMLTTKGCFIAYFNRIYGNNSPGSTLDCIALPRRLPCSNCLRPTSKTIEFQPSPLPAGPERLPGRTHLNLEK</sequence>
<dbReference type="AlphaFoldDB" id="A0AAW0AHN8"/>
<reference evidence="2 3" key="1">
    <citation type="journal article" date="2024" name="J Genomics">
        <title>Draft genome sequencing and assembly of Favolaschia claudopus CIRM-BRFM 2984 isolated from oak limbs.</title>
        <authorList>
            <person name="Navarro D."/>
            <person name="Drula E."/>
            <person name="Chaduli D."/>
            <person name="Cazenave R."/>
            <person name="Ahrendt S."/>
            <person name="Wang J."/>
            <person name="Lipzen A."/>
            <person name="Daum C."/>
            <person name="Barry K."/>
            <person name="Grigoriev I.V."/>
            <person name="Favel A."/>
            <person name="Rosso M.N."/>
            <person name="Martin F."/>
        </authorList>
    </citation>
    <scope>NUCLEOTIDE SEQUENCE [LARGE SCALE GENOMIC DNA]</scope>
    <source>
        <strain evidence="2 3">CIRM-BRFM 2984</strain>
    </source>
</reference>
<evidence type="ECO:0000313" key="2">
    <source>
        <dbReference type="EMBL" id="KAK7012475.1"/>
    </source>
</evidence>